<dbReference type="OrthoDB" id="1014081at2"/>
<evidence type="ECO:0000256" key="1">
    <source>
        <dbReference type="SAM" id="Phobius"/>
    </source>
</evidence>
<keyword evidence="1" id="KW-0472">Membrane</keyword>
<feature type="transmembrane region" description="Helical" evidence="1">
    <location>
        <begin position="111"/>
        <end position="137"/>
    </location>
</feature>
<organism evidence="2 3">
    <name type="scientific">Porphyromonas circumdentaria</name>
    <dbReference type="NCBI Taxonomy" id="29524"/>
    <lineage>
        <taxon>Bacteria</taxon>
        <taxon>Pseudomonadati</taxon>
        <taxon>Bacteroidota</taxon>
        <taxon>Bacteroidia</taxon>
        <taxon>Bacteroidales</taxon>
        <taxon>Porphyromonadaceae</taxon>
        <taxon>Porphyromonas</taxon>
    </lineage>
</organism>
<feature type="transmembrane region" description="Helical" evidence="1">
    <location>
        <begin position="65"/>
        <end position="84"/>
    </location>
</feature>
<feature type="transmembrane region" description="Helical" evidence="1">
    <location>
        <begin position="195"/>
        <end position="214"/>
    </location>
</feature>
<feature type="transmembrane region" description="Helical" evidence="1">
    <location>
        <begin position="226"/>
        <end position="247"/>
    </location>
</feature>
<evidence type="ECO:0000313" key="2">
    <source>
        <dbReference type="EMBL" id="SJZ96994.1"/>
    </source>
</evidence>
<gene>
    <name evidence="2" type="ORF">SAMN02745171_01653</name>
</gene>
<dbReference type="Proteomes" id="UP000190121">
    <property type="component" value="Unassembled WGS sequence"/>
</dbReference>
<keyword evidence="3" id="KW-1185">Reference proteome</keyword>
<dbReference type="STRING" id="29524.SAMN02745171_01653"/>
<reference evidence="3" key="1">
    <citation type="submission" date="2017-02" db="EMBL/GenBank/DDBJ databases">
        <authorList>
            <person name="Varghese N."/>
            <person name="Submissions S."/>
        </authorList>
    </citation>
    <scope>NUCLEOTIDE SEQUENCE [LARGE SCALE GENOMIC DNA]</scope>
    <source>
        <strain evidence="3">ATCC 51356</strain>
    </source>
</reference>
<dbReference type="RefSeq" id="WP_078737532.1">
    <property type="nucleotide sequence ID" value="NZ_FUXE01000023.1"/>
</dbReference>
<keyword evidence="1" id="KW-1133">Transmembrane helix</keyword>
<dbReference type="AlphaFoldDB" id="A0A1T4PZQ7"/>
<keyword evidence="1" id="KW-0812">Transmembrane</keyword>
<proteinExistence type="predicted"/>
<evidence type="ECO:0000313" key="3">
    <source>
        <dbReference type="Proteomes" id="UP000190121"/>
    </source>
</evidence>
<feature type="transmembrane region" description="Helical" evidence="1">
    <location>
        <begin position="27"/>
        <end position="45"/>
    </location>
</feature>
<feature type="transmembrane region" description="Helical" evidence="1">
    <location>
        <begin position="163"/>
        <end position="183"/>
    </location>
</feature>
<name>A0A1T4PZQ7_9PORP</name>
<dbReference type="EMBL" id="FUXE01000023">
    <property type="protein sequence ID" value="SJZ96994.1"/>
    <property type="molecule type" value="Genomic_DNA"/>
</dbReference>
<accession>A0A1T4PZQ7</accession>
<protein>
    <submittedName>
        <fullName evidence="2">Uncharacterized protein</fullName>
    </submittedName>
</protein>
<sequence length="253" mass="28660">MNLQHPTTALQRIGLLLKREWTLQHRALLKGTLVLLLVLWGLRLTPLLFGKDYSEWAEGLRHDPLFLSNTLTSLLGFFIFYLIWVNKTVHKSQTETYTLIPASVGEKYTTFFIVALCHIVLALFIGVFSSTALALLVPGCLEYQLSDWGRFVVNINVDGVSQLLSGIIFFFSYTLLSFLTYMVCQIFFSKATTGALVAICFLTLLPSASPVILISTETLTTQVTTFLFIILNLLLSVFFLFFGYYTLKRKQLK</sequence>